<dbReference type="EMBL" id="QEFP02000007">
    <property type="protein sequence ID" value="MCC5447071.1"/>
    <property type="molecule type" value="Genomic_DNA"/>
</dbReference>
<feature type="transmembrane region" description="Helical" evidence="1">
    <location>
        <begin position="297"/>
        <end position="319"/>
    </location>
</feature>
<feature type="transmembrane region" description="Helical" evidence="1">
    <location>
        <begin position="263"/>
        <end position="285"/>
    </location>
</feature>
<dbReference type="RefSeq" id="WP_228615299.1">
    <property type="nucleotide sequence ID" value="NZ_QEFP02000007.1"/>
</dbReference>
<gene>
    <name evidence="2" type="ORF">DDW03_001495</name>
    <name evidence="3" type="ORF">DDW03_01265</name>
</gene>
<sequence>MENSNENIKFGICPECKVRYNDSSEKKLEQCPYCKEWFCEKHVEPKLVITWSAIERTRDRILKEKLYEEWRKEGGHPDSIWTMQYFESFEIKEKEEREKFLKVLDKIEKMKKINLYDKSSKKFPKKGRSFKFLSIKKFFKSIFGSESIDGTVLLGLFLSLFSLFLPWISISLYGYPIDITWVNMFQEYILKIQVKSLSNNIVTSYVITVNYLLIALLIIIVLGFIIVIFGLLLAKNSIIFTGSLFLIISALSFLYYLSTSSEVSLVSFAGIGFWIFTISSILIAYGSAKNVSKIGIFSSLLIAIIVCAFFLSNLGVPFITKISELIRRLFLSI</sequence>
<reference evidence="2" key="4">
    <citation type="submission" date="2021-11" db="EMBL/GenBank/DDBJ databases">
        <authorList>
            <person name="Munson-Mcgee J."/>
            <person name="Field E."/>
            <person name="Bateson M."/>
            <person name="Rooney C."/>
            <person name="Stepanauskas R."/>
            <person name="Young M."/>
        </authorList>
    </citation>
    <scope>NUCLEOTIDE SEQUENCE</scope>
    <source>
        <strain evidence="2">SCGC AB-777_F03</strain>
    </source>
</reference>
<keyword evidence="1" id="KW-1133">Transmembrane helix</keyword>
<keyword evidence="1" id="KW-0472">Membrane</keyword>
<keyword evidence="1" id="KW-0812">Transmembrane</keyword>
<organism evidence="3">
    <name type="scientific">Nanobsidianus stetteri</name>
    <dbReference type="NCBI Taxonomy" id="1294122"/>
    <lineage>
        <taxon>Archaea</taxon>
        <taxon>Nanobdellota</taxon>
        <taxon>Candidatus Nanoarchaeia</taxon>
        <taxon>Nanoarchaeales</taxon>
        <taxon>Nanopusillaceae</taxon>
        <taxon>Candidatus Nanobsidianus</taxon>
    </lineage>
</organism>
<evidence type="ECO:0000256" key="1">
    <source>
        <dbReference type="SAM" id="Phobius"/>
    </source>
</evidence>
<dbReference type="Proteomes" id="UP000245509">
    <property type="component" value="Unassembled WGS sequence"/>
</dbReference>
<dbReference type="EMBL" id="QEFP01000004">
    <property type="protein sequence ID" value="PVU68708.1"/>
    <property type="molecule type" value="Genomic_DNA"/>
</dbReference>
<feature type="transmembrane region" description="Helical" evidence="1">
    <location>
        <begin position="152"/>
        <end position="175"/>
    </location>
</feature>
<comment type="caution">
    <text evidence="3">The sequence shown here is derived from an EMBL/GenBank/DDBJ whole genome shotgun (WGS) entry which is preliminary data.</text>
</comment>
<reference evidence="3" key="2">
    <citation type="submission" date="2017-05" db="EMBL/GenBank/DDBJ databases">
        <authorList>
            <person name="Song R."/>
            <person name="Chenine A.L."/>
            <person name="Ruprecht R.M."/>
        </authorList>
    </citation>
    <scope>NUCLEOTIDE SEQUENCE</scope>
    <source>
        <strain evidence="3">SCGC AB-777_F03</strain>
    </source>
</reference>
<proteinExistence type="predicted"/>
<accession>A0A2T9WLJ4</accession>
<protein>
    <submittedName>
        <fullName evidence="3">Uncharacterized protein</fullName>
    </submittedName>
</protein>
<feature type="transmembrane region" description="Helical" evidence="1">
    <location>
        <begin position="238"/>
        <end position="257"/>
    </location>
</feature>
<evidence type="ECO:0000313" key="2">
    <source>
        <dbReference type="EMBL" id="MCC5447071.1"/>
    </source>
</evidence>
<name>A0A2T9WLJ4_NANST</name>
<dbReference type="AlphaFoldDB" id="A0A2T9WLJ4"/>
<reference evidence="2" key="3">
    <citation type="submission" date="2017-05" db="EMBL/GenBank/DDBJ databases">
        <authorList>
            <person name="Munson-Mcgee J.H."/>
        </authorList>
    </citation>
    <scope>NUCLEOTIDE SEQUENCE</scope>
    <source>
        <strain evidence="2">SCGC AB-777_F03</strain>
    </source>
</reference>
<reference evidence="3" key="1">
    <citation type="journal article" date="2015" name="Appl. Environ. Microbiol.">
        <title>Nanoarchaeota, Their Sulfolobales Host, and Nanoarchaeota Virus Distribution across Yellowstone National Park Hot Springs.</title>
        <authorList>
            <person name="Munson-McGee J.H."/>
            <person name="Field E.K."/>
            <person name="Bateson M."/>
            <person name="Rooney C."/>
            <person name="Stepanauskas R."/>
            <person name="Young M.J."/>
        </authorList>
    </citation>
    <scope>NUCLEOTIDE SEQUENCE [LARGE SCALE GENOMIC DNA]</scope>
    <source>
        <strain evidence="3">SCGC AB-777_F03</strain>
    </source>
</reference>
<evidence type="ECO:0000313" key="3">
    <source>
        <dbReference type="EMBL" id="PVU68708.1"/>
    </source>
</evidence>
<feature type="transmembrane region" description="Helical" evidence="1">
    <location>
        <begin position="211"/>
        <end position="233"/>
    </location>
</feature>